<protein>
    <submittedName>
        <fullName evidence="1">Uncharacterized protein</fullName>
    </submittedName>
</protein>
<dbReference type="Proteomes" id="UP000005268">
    <property type="component" value="Chromosome"/>
</dbReference>
<name>I3V573_PSEPU</name>
<accession>I3V573</accession>
<organism evidence="1 2">
    <name type="scientific">Pseudomonas putida ND6</name>
    <dbReference type="NCBI Taxonomy" id="231023"/>
    <lineage>
        <taxon>Bacteria</taxon>
        <taxon>Pseudomonadati</taxon>
        <taxon>Pseudomonadota</taxon>
        <taxon>Gammaproteobacteria</taxon>
        <taxon>Pseudomonadales</taxon>
        <taxon>Pseudomonadaceae</taxon>
        <taxon>Pseudomonas</taxon>
    </lineage>
</organism>
<gene>
    <name evidence="1" type="ORF">YSA_11286</name>
</gene>
<reference evidence="1 2" key="1">
    <citation type="journal article" date="2012" name="J. Bacteriol.">
        <title>Complete Genome Sequence of the Naphthalene-Degrading Pseudomonas putida Strain ND6.</title>
        <authorList>
            <person name="Li S."/>
            <person name="Zhao H."/>
            <person name="Li Y."/>
            <person name="Niu S."/>
            <person name="Cai B."/>
        </authorList>
    </citation>
    <scope>NUCLEOTIDE SEQUENCE [LARGE SCALE GENOMIC DNA]</scope>
    <source>
        <strain evidence="1 2">ND6</strain>
    </source>
</reference>
<dbReference type="HOGENOM" id="CLU_2846526_0_0_6"/>
<dbReference type="EMBL" id="CP003588">
    <property type="protein sequence ID" value="AFK72894.1"/>
    <property type="molecule type" value="Genomic_DNA"/>
</dbReference>
<proteinExistence type="predicted"/>
<evidence type="ECO:0000313" key="2">
    <source>
        <dbReference type="Proteomes" id="UP000005268"/>
    </source>
</evidence>
<evidence type="ECO:0000313" key="1">
    <source>
        <dbReference type="EMBL" id="AFK72894.1"/>
    </source>
</evidence>
<dbReference type="AlphaFoldDB" id="I3V573"/>
<dbReference type="KEGG" id="ppi:YSA_11286"/>
<sequence length="65" mass="7039">MRSGGLVVWLGAVAAAGQGQAQQCHERQRAQARGEGSRHADLPMMTVYMLRQTLPGRLLIPVGRV</sequence>